<name>A0A1E5WIL8_9POAL</name>
<keyword evidence="3" id="KW-1185">Reference proteome</keyword>
<feature type="non-terminal residue" evidence="2">
    <location>
        <position position="226"/>
    </location>
</feature>
<accession>A0A1E5WIL8</accession>
<dbReference type="AlphaFoldDB" id="A0A1E5WIL8"/>
<feature type="region of interest" description="Disordered" evidence="1">
    <location>
        <begin position="1"/>
        <end position="32"/>
    </location>
</feature>
<gene>
    <name evidence="2" type="ORF">BAE44_0002003</name>
</gene>
<comment type="caution">
    <text evidence="2">The sequence shown here is derived from an EMBL/GenBank/DDBJ whole genome shotgun (WGS) entry which is preliminary data.</text>
</comment>
<protein>
    <submittedName>
        <fullName evidence="2">Uncharacterized protein</fullName>
    </submittedName>
</protein>
<proteinExistence type="predicted"/>
<sequence>MPLPAAPTARSPVDATPRRPSLPLDSANKPTTRMRLRSGRLLRSEVRAVPRAARRTGSAPSPTTCSSWFWRASDVRVKQRARASSPGAGATSGGSFPSSVSAASMSTHSRLPSPVSPALRSTSSTFELEHGHLHSLLRDAAHLAPENLIITLSQRPSSIFDAEELPCLHRTTSLRITAVDLCISPLLSGEFTALTSLLLHSCSVDLGALLPICPCLCVLELIDYWG</sequence>
<dbReference type="EMBL" id="LWDX02007124">
    <property type="protein sequence ID" value="OEL36980.1"/>
    <property type="molecule type" value="Genomic_DNA"/>
</dbReference>
<evidence type="ECO:0000313" key="3">
    <source>
        <dbReference type="Proteomes" id="UP000095767"/>
    </source>
</evidence>
<dbReference type="Proteomes" id="UP000095767">
    <property type="component" value="Unassembled WGS sequence"/>
</dbReference>
<evidence type="ECO:0000313" key="2">
    <source>
        <dbReference type="EMBL" id="OEL36980.1"/>
    </source>
</evidence>
<feature type="compositionally biased region" description="Low complexity" evidence="1">
    <location>
        <begin position="82"/>
        <end position="109"/>
    </location>
</feature>
<reference evidence="2 3" key="1">
    <citation type="submission" date="2016-09" db="EMBL/GenBank/DDBJ databases">
        <title>The draft genome of Dichanthelium oligosanthes: A C3 panicoid grass species.</title>
        <authorList>
            <person name="Studer A.J."/>
            <person name="Schnable J.C."/>
            <person name="Brutnell T.P."/>
        </authorList>
    </citation>
    <scope>NUCLEOTIDE SEQUENCE [LARGE SCALE GENOMIC DNA]</scope>
    <source>
        <strain evidence="3">cv. Kellogg 1175</strain>
        <tissue evidence="2">Leaf</tissue>
    </source>
</reference>
<organism evidence="2 3">
    <name type="scientific">Dichanthelium oligosanthes</name>
    <dbReference type="NCBI Taxonomy" id="888268"/>
    <lineage>
        <taxon>Eukaryota</taxon>
        <taxon>Viridiplantae</taxon>
        <taxon>Streptophyta</taxon>
        <taxon>Embryophyta</taxon>
        <taxon>Tracheophyta</taxon>
        <taxon>Spermatophyta</taxon>
        <taxon>Magnoliopsida</taxon>
        <taxon>Liliopsida</taxon>
        <taxon>Poales</taxon>
        <taxon>Poaceae</taxon>
        <taxon>PACMAD clade</taxon>
        <taxon>Panicoideae</taxon>
        <taxon>Panicodae</taxon>
        <taxon>Paniceae</taxon>
        <taxon>Dichantheliinae</taxon>
        <taxon>Dichanthelium</taxon>
    </lineage>
</organism>
<dbReference type="OrthoDB" id="690108at2759"/>
<evidence type="ECO:0000256" key="1">
    <source>
        <dbReference type="SAM" id="MobiDB-lite"/>
    </source>
</evidence>
<feature type="region of interest" description="Disordered" evidence="1">
    <location>
        <begin position="80"/>
        <end position="116"/>
    </location>
</feature>